<evidence type="ECO:0000256" key="1">
    <source>
        <dbReference type="ARBA" id="ARBA00009091"/>
    </source>
</evidence>
<feature type="chain" id="PRO_5036876128" description="Periplasmic chaperone for outer membrane proteins Skp" evidence="4">
    <location>
        <begin position="34"/>
        <end position="208"/>
    </location>
</feature>
<evidence type="ECO:0000256" key="3">
    <source>
        <dbReference type="SAM" id="Coils"/>
    </source>
</evidence>
<dbReference type="GO" id="GO:0005829">
    <property type="term" value="C:cytosol"/>
    <property type="evidence" value="ECO:0007669"/>
    <property type="project" value="TreeGrafter"/>
</dbReference>
<dbReference type="PANTHER" id="PTHR35089">
    <property type="entry name" value="CHAPERONE PROTEIN SKP"/>
    <property type="match status" value="1"/>
</dbReference>
<dbReference type="SMART" id="SM00935">
    <property type="entry name" value="OmpH"/>
    <property type="match status" value="1"/>
</dbReference>
<keyword evidence="3" id="KW-0175">Coiled coil</keyword>
<reference evidence="5" key="1">
    <citation type="submission" date="2017-08" db="EMBL/GenBank/DDBJ databases">
        <authorList>
            <person name="Imhoff J.F."/>
            <person name="Rahn T."/>
            <person name="Kuenzel S."/>
            <person name="Neulinger S.C."/>
        </authorList>
    </citation>
    <scope>NUCLEOTIDE SEQUENCE</scope>
    <source>
        <strain evidence="5">DSM 9154</strain>
    </source>
</reference>
<dbReference type="PANTHER" id="PTHR35089:SF1">
    <property type="entry name" value="CHAPERONE PROTEIN SKP"/>
    <property type="match status" value="1"/>
</dbReference>
<dbReference type="Proteomes" id="UP000778970">
    <property type="component" value="Unassembled WGS sequence"/>
</dbReference>
<feature type="signal peptide" evidence="4">
    <location>
        <begin position="1"/>
        <end position="33"/>
    </location>
</feature>
<evidence type="ECO:0000313" key="6">
    <source>
        <dbReference type="Proteomes" id="UP000778970"/>
    </source>
</evidence>
<accession>A0A934QIU0</accession>
<comment type="similarity">
    <text evidence="1">Belongs to the Skp family.</text>
</comment>
<dbReference type="AlphaFoldDB" id="A0A934QIU0"/>
<organism evidence="5 6">
    <name type="scientific">Rhodovibrio salinarum</name>
    <dbReference type="NCBI Taxonomy" id="1087"/>
    <lineage>
        <taxon>Bacteria</taxon>
        <taxon>Pseudomonadati</taxon>
        <taxon>Pseudomonadota</taxon>
        <taxon>Alphaproteobacteria</taxon>
        <taxon>Rhodospirillales</taxon>
        <taxon>Rhodovibrionaceae</taxon>
        <taxon>Rhodovibrio</taxon>
    </lineage>
</organism>
<dbReference type="SUPFAM" id="SSF111384">
    <property type="entry name" value="OmpH-like"/>
    <property type="match status" value="1"/>
</dbReference>
<comment type="caution">
    <text evidence="5">The sequence shown here is derived from an EMBL/GenBank/DDBJ whole genome shotgun (WGS) entry which is preliminary data.</text>
</comment>
<keyword evidence="2 4" id="KW-0732">Signal</keyword>
<dbReference type="GO" id="GO:0050821">
    <property type="term" value="P:protein stabilization"/>
    <property type="evidence" value="ECO:0007669"/>
    <property type="project" value="TreeGrafter"/>
</dbReference>
<dbReference type="InterPro" id="IPR024930">
    <property type="entry name" value="Skp_dom_sf"/>
</dbReference>
<reference evidence="5" key="2">
    <citation type="journal article" date="2020" name="Microorganisms">
        <title>Osmotic Adaptation and Compatible Solute Biosynthesis of Phototrophic Bacteria as Revealed from Genome Analyses.</title>
        <authorList>
            <person name="Imhoff J.F."/>
            <person name="Rahn T."/>
            <person name="Kunzel S."/>
            <person name="Keller A."/>
            <person name="Neulinger S.C."/>
        </authorList>
    </citation>
    <scope>NUCLEOTIDE SEQUENCE</scope>
    <source>
        <strain evidence="5">DSM 9154</strain>
    </source>
</reference>
<evidence type="ECO:0000256" key="4">
    <source>
        <dbReference type="SAM" id="SignalP"/>
    </source>
</evidence>
<gene>
    <name evidence="5" type="ORF">CKO21_11250</name>
</gene>
<dbReference type="EMBL" id="NRRE01000026">
    <property type="protein sequence ID" value="MBK1697816.1"/>
    <property type="molecule type" value="Genomic_DNA"/>
</dbReference>
<dbReference type="InterPro" id="IPR005632">
    <property type="entry name" value="Chaperone_Skp"/>
</dbReference>
<protein>
    <recommendedName>
        <fullName evidence="7">Periplasmic chaperone for outer membrane proteins Skp</fullName>
    </recommendedName>
</protein>
<sequence length="208" mass="23444">MAFSKIRRCAARLLIALPIAFAGSAAVTGLALAQTAGDGYTAEGGQAGSQLRGIRIAVIDMQKITSESDAVQSIQRQIDKQREQYQSELQRREQELREANEELARERSVLSQDAFRKKRRRLEEQVTELQREIQRSKRQLDRNYSQAMRAVQEHLVGIVRDLASGQNIDLVLGKATVVIVRPHLDMTDRALKRLNEELSSVDVPPLKQ</sequence>
<dbReference type="Pfam" id="PF03938">
    <property type="entry name" value="OmpH"/>
    <property type="match status" value="1"/>
</dbReference>
<name>A0A934QIU0_9PROT</name>
<proteinExistence type="inferred from homology"/>
<evidence type="ECO:0000256" key="2">
    <source>
        <dbReference type="ARBA" id="ARBA00022729"/>
    </source>
</evidence>
<feature type="coiled-coil region" evidence="3">
    <location>
        <begin position="64"/>
        <end position="146"/>
    </location>
</feature>
<evidence type="ECO:0000313" key="5">
    <source>
        <dbReference type="EMBL" id="MBK1697816.1"/>
    </source>
</evidence>
<dbReference type="Gene3D" id="3.30.910.20">
    <property type="entry name" value="Skp domain"/>
    <property type="match status" value="1"/>
</dbReference>
<dbReference type="GO" id="GO:0051082">
    <property type="term" value="F:unfolded protein binding"/>
    <property type="evidence" value="ECO:0007669"/>
    <property type="project" value="InterPro"/>
</dbReference>
<keyword evidence="6" id="KW-1185">Reference proteome</keyword>
<evidence type="ECO:0008006" key="7">
    <source>
        <dbReference type="Google" id="ProtNLM"/>
    </source>
</evidence>
<dbReference type="RefSeq" id="WP_051432117.1">
    <property type="nucleotide sequence ID" value="NZ_NRRE01000026.1"/>
</dbReference>